<protein>
    <submittedName>
        <fullName evidence="5">SCO1/SenC</fullName>
        <ecNumber evidence="5">3.4.21.43</ecNumber>
    </submittedName>
</protein>
<dbReference type="GO" id="GO:0046872">
    <property type="term" value="F:metal ion binding"/>
    <property type="evidence" value="ECO:0007669"/>
    <property type="project" value="UniProtKB-KW"/>
</dbReference>
<accession>D5RSL0</accession>
<comment type="caution">
    <text evidence="5">The sequence shown here is derived from an EMBL/GenBank/DDBJ whole genome shotgun (WGS) entry which is preliminary data.</text>
</comment>
<dbReference type="EC" id="3.4.21.43" evidence="5"/>
<dbReference type="PANTHER" id="PTHR12151">
    <property type="entry name" value="ELECTRON TRANSPORT PROTIN SCO1/SENC FAMILY MEMBER"/>
    <property type="match status" value="1"/>
</dbReference>
<gene>
    <name evidence="5" type="ORF">HMPREF0731_4072</name>
</gene>
<dbReference type="Gene3D" id="3.40.30.10">
    <property type="entry name" value="Glutaredoxin"/>
    <property type="match status" value="1"/>
</dbReference>
<dbReference type="InterPro" id="IPR036249">
    <property type="entry name" value="Thioredoxin-like_sf"/>
</dbReference>
<keyword evidence="3" id="KW-0479">Metal-binding</keyword>
<name>D5RSL0_9PROT</name>
<keyword evidence="5" id="KW-0378">Hydrolase</keyword>
<evidence type="ECO:0000256" key="4">
    <source>
        <dbReference type="PIRSR" id="PIRSR603782-2"/>
    </source>
</evidence>
<reference evidence="5 6" key="1">
    <citation type="submission" date="2010-04" db="EMBL/GenBank/DDBJ databases">
        <authorList>
            <person name="Qin X."/>
            <person name="Bachman B."/>
            <person name="Battles P."/>
            <person name="Bell A."/>
            <person name="Bess C."/>
            <person name="Bickham C."/>
            <person name="Chaboub L."/>
            <person name="Chen D."/>
            <person name="Coyle M."/>
            <person name="Deiros D.R."/>
            <person name="Dinh H."/>
            <person name="Forbes L."/>
            <person name="Fowler G."/>
            <person name="Francisco L."/>
            <person name="Fu Q."/>
            <person name="Gubbala S."/>
            <person name="Hale W."/>
            <person name="Han Y."/>
            <person name="Hemphill L."/>
            <person name="Highlander S.K."/>
            <person name="Hirani K."/>
            <person name="Hogues M."/>
            <person name="Jackson L."/>
            <person name="Jakkamsetti A."/>
            <person name="Javaid M."/>
            <person name="Jiang H."/>
            <person name="Korchina V."/>
            <person name="Kovar C."/>
            <person name="Lara F."/>
            <person name="Lee S."/>
            <person name="Mata R."/>
            <person name="Mathew T."/>
            <person name="Moen C."/>
            <person name="Morales K."/>
            <person name="Munidasa M."/>
            <person name="Nazareth L."/>
            <person name="Ngo R."/>
            <person name="Nguyen L."/>
            <person name="Okwuonu G."/>
            <person name="Ongeri F."/>
            <person name="Patil S."/>
            <person name="Petrosino J."/>
            <person name="Pham C."/>
            <person name="Pham P."/>
            <person name="Pu L.-L."/>
            <person name="Puazo M."/>
            <person name="Raj R."/>
            <person name="Reid J."/>
            <person name="Rouhana J."/>
            <person name="Saada N."/>
            <person name="Shang Y."/>
            <person name="Simmons D."/>
            <person name="Thornton R."/>
            <person name="Warren J."/>
            <person name="Weissenberger G."/>
            <person name="Zhang J."/>
            <person name="Zhang L."/>
            <person name="Zhou C."/>
            <person name="Zhu D."/>
            <person name="Muzny D."/>
            <person name="Worley K."/>
            <person name="Gibbs R."/>
        </authorList>
    </citation>
    <scope>NUCLEOTIDE SEQUENCE [LARGE SCALE GENOMIC DNA]</scope>
    <source>
        <strain evidence="5 6">ATCC 49957</strain>
    </source>
</reference>
<keyword evidence="4" id="KW-1015">Disulfide bond</keyword>
<dbReference type="AlphaFoldDB" id="D5RSL0"/>
<keyword evidence="2 3" id="KW-0186">Copper</keyword>
<evidence type="ECO:0000313" key="5">
    <source>
        <dbReference type="EMBL" id="EFH09711.1"/>
    </source>
</evidence>
<feature type="binding site" evidence="3">
    <location>
        <position position="106"/>
    </location>
    <ligand>
        <name>Cu cation</name>
        <dbReference type="ChEBI" id="CHEBI:23378"/>
    </ligand>
</feature>
<comment type="similarity">
    <text evidence="1">Belongs to the SCO1/2 family.</text>
</comment>
<proteinExistence type="inferred from homology"/>
<dbReference type="CDD" id="cd02968">
    <property type="entry name" value="SCO"/>
    <property type="match status" value="1"/>
</dbReference>
<dbReference type="HOGENOM" id="CLU_050131_3_1_5"/>
<evidence type="ECO:0000256" key="1">
    <source>
        <dbReference type="ARBA" id="ARBA00010996"/>
    </source>
</evidence>
<dbReference type="EMBL" id="ADVL01000747">
    <property type="protein sequence ID" value="EFH09711.1"/>
    <property type="molecule type" value="Genomic_DNA"/>
</dbReference>
<keyword evidence="6" id="KW-1185">Reference proteome</keyword>
<feature type="binding site" evidence="3">
    <location>
        <position position="192"/>
    </location>
    <ligand>
        <name>Cu cation</name>
        <dbReference type="ChEBI" id="CHEBI:23378"/>
    </ligand>
</feature>
<feature type="disulfide bond" description="Redox-active" evidence="4">
    <location>
        <begin position="102"/>
        <end position="106"/>
    </location>
</feature>
<evidence type="ECO:0000313" key="6">
    <source>
        <dbReference type="Proteomes" id="UP000005324"/>
    </source>
</evidence>
<dbReference type="GO" id="GO:0004252">
    <property type="term" value="F:serine-type endopeptidase activity"/>
    <property type="evidence" value="ECO:0007669"/>
    <property type="project" value="UniProtKB-EC"/>
</dbReference>
<organism evidence="5 6">
    <name type="scientific">Pseudoroseomonas cervicalis ATCC 49957</name>
    <dbReference type="NCBI Taxonomy" id="525371"/>
    <lineage>
        <taxon>Bacteria</taxon>
        <taxon>Pseudomonadati</taxon>
        <taxon>Pseudomonadota</taxon>
        <taxon>Alphaproteobacteria</taxon>
        <taxon>Acetobacterales</taxon>
        <taxon>Roseomonadaceae</taxon>
        <taxon>Roseomonas</taxon>
    </lineage>
</organism>
<feature type="binding site" evidence="3">
    <location>
        <position position="102"/>
    </location>
    <ligand>
        <name>Cu cation</name>
        <dbReference type="ChEBI" id="CHEBI:23378"/>
    </ligand>
</feature>
<sequence length="229" mass="25099">MGGMQRLVRALVLLLLLGLGALWALAWFGRQPGEALGDAFLRQVARLTGQEAPVPVSAGGVQLPQGVTLGGPFSLVNQEGRAVTQADFQGQLMVAYFGFTFCPDVCPTELGNIASAMELLTPEQQARVTPAFFTIDPERDTPEQMKLYVGNFHPRMVGLTGTPEQVAETARRFRVYYNKVQRPEMSEYLMDHSSYIYLIGRDGRVVTLLRPNSSPEAIAEAVRGQLAAR</sequence>
<dbReference type="Proteomes" id="UP000005324">
    <property type="component" value="Unassembled WGS sequence"/>
</dbReference>
<dbReference type="PANTHER" id="PTHR12151:SF25">
    <property type="entry name" value="LINALOOL DEHYDRATASE_ISOMERASE DOMAIN-CONTAINING PROTEIN"/>
    <property type="match status" value="1"/>
</dbReference>
<dbReference type="SUPFAM" id="SSF52833">
    <property type="entry name" value="Thioredoxin-like"/>
    <property type="match status" value="1"/>
</dbReference>
<evidence type="ECO:0000256" key="2">
    <source>
        <dbReference type="ARBA" id="ARBA00023008"/>
    </source>
</evidence>
<evidence type="ECO:0000256" key="3">
    <source>
        <dbReference type="PIRSR" id="PIRSR603782-1"/>
    </source>
</evidence>
<dbReference type="FunFam" id="3.40.30.10:FF:000013">
    <property type="entry name" value="Blast:Protein SCO1 homolog, mitochondrial"/>
    <property type="match status" value="1"/>
</dbReference>
<dbReference type="InterPro" id="IPR003782">
    <property type="entry name" value="SCO1/SenC"/>
</dbReference>
<dbReference type="Pfam" id="PF02630">
    <property type="entry name" value="SCO1-SenC"/>
    <property type="match status" value="1"/>
</dbReference>